<gene>
    <name evidence="2" type="ORF">BVRB_6g156370</name>
</gene>
<name>A0A0J8B8I1_BETVV</name>
<feature type="region of interest" description="Disordered" evidence="1">
    <location>
        <begin position="1"/>
        <end position="29"/>
    </location>
</feature>
<evidence type="ECO:0000313" key="3">
    <source>
        <dbReference type="Proteomes" id="UP000035740"/>
    </source>
</evidence>
<proteinExistence type="predicted"/>
<evidence type="ECO:0000313" key="2">
    <source>
        <dbReference type="EMBL" id="KMS97296.1"/>
    </source>
</evidence>
<evidence type="ECO:0000256" key="1">
    <source>
        <dbReference type="SAM" id="MobiDB-lite"/>
    </source>
</evidence>
<protein>
    <recommendedName>
        <fullName evidence="4">CCHC-type domain-containing protein</fullName>
    </recommendedName>
</protein>
<sequence length="94" mass="10322">MKQGGGSLSQEKSFSVSARGRKGNKLGSSHLNYHYCDERGYMRSQCPKAKADSKKLKESKGKTIVAQGEDTFDDEEYPHDALLVVASVVEPISK</sequence>
<dbReference type="Proteomes" id="UP000035740">
    <property type="component" value="Unassembled WGS sequence"/>
</dbReference>
<keyword evidence="3" id="KW-1185">Reference proteome</keyword>
<reference evidence="2 3" key="1">
    <citation type="journal article" date="2014" name="Nature">
        <title>The genome of the recently domesticated crop plant sugar beet (Beta vulgaris).</title>
        <authorList>
            <person name="Dohm J.C."/>
            <person name="Minoche A.E."/>
            <person name="Holtgrawe D."/>
            <person name="Capella-Gutierrez S."/>
            <person name="Zakrzewski F."/>
            <person name="Tafer H."/>
            <person name="Rupp O."/>
            <person name="Sorensen T.R."/>
            <person name="Stracke R."/>
            <person name="Reinhardt R."/>
            <person name="Goesmann A."/>
            <person name="Kraft T."/>
            <person name="Schulz B."/>
            <person name="Stadler P.F."/>
            <person name="Schmidt T."/>
            <person name="Gabaldon T."/>
            <person name="Lehrach H."/>
            <person name="Weisshaar B."/>
            <person name="Himmelbauer H."/>
        </authorList>
    </citation>
    <scope>NUCLEOTIDE SEQUENCE [LARGE SCALE GENOMIC DNA]</scope>
    <source>
        <tissue evidence="2">Taproot</tissue>
    </source>
</reference>
<dbReference type="AlphaFoldDB" id="A0A0J8B8I1"/>
<organism evidence="2 3">
    <name type="scientific">Beta vulgaris subsp. vulgaris</name>
    <name type="common">Beet</name>
    <dbReference type="NCBI Taxonomy" id="3555"/>
    <lineage>
        <taxon>Eukaryota</taxon>
        <taxon>Viridiplantae</taxon>
        <taxon>Streptophyta</taxon>
        <taxon>Embryophyta</taxon>
        <taxon>Tracheophyta</taxon>
        <taxon>Spermatophyta</taxon>
        <taxon>Magnoliopsida</taxon>
        <taxon>eudicotyledons</taxon>
        <taxon>Gunneridae</taxon>
        <taxon>Pentapetalae</taxon>
        <taxon>Caryophyllales</taxon>
        <taxon>Chenopodiaceae</taxon>
        <taxon>Betoideae</taxon>
        <taxon>Beta</taxon>
    </lineage>
</organism>
<dbReference type="EMBL" id="KQ090335">
    <property type="protein sequence ID" value="KMS97296.1"/>
    <property type="molecule type" value="Genomic_DNA"/>
</dbReference>
<accession>A0A0J8B8I1</accession>
<evidence type="ECO:0008006" key="4">
    <source>
        <dbReference type="Google" id="ProtNLM"/>
    </source>
</evidence>
<dbReference type="Gramene" id="KMS97296">
    <property type="protein sequence ID" value="KMS97296"/>
    <property type="gene ID" value="BVRB_6g156370"/>
</dbReference>